<evidence type="ECO:0000256" key="1">
    <source>
        <dbReference type="ARBA" id="ARBA00001917"/>
    </source>
</evidence>
<evidence type="ECO:0000256" key="4">
    <source>
        <dbReference type="ARBA" id="ARBA00038054"/>
    </source>
</evidence>
<evidence type="ECO:0000259" key="5">
    <source>
        <dbReference type="SMART" id="SM00903"/>
    </source>
</evidence>
<gene>
    <name evidence="6" type="ORF">GCM10023147_19430</name>
</gene>
<evidence type="ECO:0000256" key="2">
    <source>
        <dbReference type="ARBA" id="ARBA00022630"/>
    </source>
</evidence>
<sequence>MPTDPTPFEPADISAGRFYQLLTASIVPRPIAWVSTRAADGTLNLAPYSFFTVASTAPPIVQFTSVGHKDSWRNILDTGEFVINIGTETLIDEMNHTSASVEASVDEFDLAGLTAQPSATVAPPRVLEAPISIECTRHLILDVGNCAVILGAVQHVSIAASVLADDGLPDFARLAPPSRLGRTEWGLPPATVVRDRPR</sequence>
<organism evidence="6 7">
    <name type="scientific">Tsukamurella soli</name>
    <dbReference type="NCBI Taxonomy" id="644556"/>
    <lineage>
        <taxon>Bacteria</taxon>
        <taxon>Bacillati</taxon>
        <taxon>Actinomycetota</taxon>
        <taxon>Actinomycetes</taxon>
        <taxon>Mycobacteriales</taxon>
        <taxon>Tsukamurellaceae</taxon>
        <taxon>Tsukamurella</taxon>
    </lineage>
</organism>
<keyword evidence="2" id="KW-0285">Flavoprotein</keyword>
<dbReference type="InterPro" id="IPR002563">
    <property type="entry name" value="Flavin_Rdtase-like_dom"/>
</dbReference>
<protein>
    <submittedName>
        <fullName evidence="6">Flavin reductase family protein</fullName>
    </submittedName>
</protein>
<dbReference type="PANTHER" id="PTHR33798:SF5">
    <property type="entry name" value="FLAVIN REDUCTASE LIKE DOMAIN-CONTAINING PROTEIN"/>
    <property type="match status" value="1"/>
</dbReference>
<feature type="domain" description="Flavin reductase like" evidence="5">
    <location>
        <begin position="24"/>
        <end position="172"/>
    </location>
</feature>
<dbReference type="EMBL" id="BAABFR010000024">
    <property type="protein sequence ID" value="GAA4390956.1"/>
    <property type="molecule type" value="Genomic_DNA"/>
</dbReference>
<dbReference type="PANTHER" id="PTHR33798">
    <property type="entry name" value="FLAVOPROTEIN OXYGENASE"/>
    <property type="match status" value="1"/>
</dbReference>
<keyword evidence="7" id="KW-1185">Reference proteome</keyword>
<keyword evidence="3" id="KW-0288">FMN</keyword>
<accession>A0ABP8JHH5</accession>
<dbReference type="Gene3D" id="2.30.110.10">
    <property type="entry name" value="Electron Transport, Fmn-binding Protein, Chain A"/>
    <property type="match status" value="1"/>
</dbReference>
<dbReference type="SUPFAM" id="SSF50475">
    <property type="entry name" value="FMN-binding split barrel"/>
    <property type="match status" value="1"/>
</dbReference>
<evidence type="ECO:0000313" key="7">
    <source>
        <dbReference type="Proteomes" id="UP001500635"/>
    </source>
</evidence>
<dbReference type="InterPro" id="IPR012349">
    <property type="entry name" value="Split_barrel_FMN-bd"/>
</dbReference>
<proteinExistence type="inferred from homology"/>
<comment type="caution">
    <text evidence="6">The sequence shown here is derived from an EMBL/GenBank/DDBJ whole genome shotgun (WGS) entry which is preliminary data.</text>
</comment>
<reference evidence="7" key="1">
    <citation type="journal article" date="2019" name="Int. J. Syst. Evol. Microbiol.">
        <title>The Global Catalogue of Microorganisms (GCM) 10K type strain sequencing project: providing services to taxonomists for standard genome sequencing and annotation.</title>
        <authorList>
            <consortium name="The Broad Institute Genomics Platform"/>
            <consortium name="The Broad Institute Genome Sequencing Center for Infectious Disease"/>
            <person name="Wu L."/>
            <person name="Ma J."/>
        </authorList>
    </citation>
    <scope>NUCLEOTIDE SEQUENCE [LARGE SCALE GENOMIC DNA]</scope>
    <source>
        <strain evidence="7">JCM 17688</strain>
    </source>
</reference>
<dbReference type="Proteomes" id="UP001500635">
    <property type="component" value="Unassembled WGS sequence"/>
</dbReference>
<comment type="similarity">
    <text evidence="4">Belongs to the flavoredoxin family.</text>
</comment>
<dbReference type="SMART" id="SM00903">
    <property type="entry name" value="Flavin_Reduct"/>
    <property type="match status" value="1"/>
</dbReference>
<comment type="cofactor">
    <cofactor evidence="1">
        <name>FMN</name>
        <dbReference type="ChEBI" id="CHEBI:58210"/>
    </cofactor>
</comment>
<evidence type="ECO:0000256" key="3">
    <source>
        <dbReference type="ARBA" id="ARBA00022643"/>
    </source>
</evidence>
<name>A0ABP8JHH5_9ACTN</name>
<dbReference type="RefSeq" id="WP_344994410.1">
    <property type="nucleotide sequence ID" value="NZ_BAABFR010000024.1"/>
</dbReference>
<dbReference type="Pfam" id="PF01613">
    <property type="entry name" value="Flavin_Reduct"/>
    <property type="match status" value="1"/>
</dbReference>
<evidence type="ECO:0000313" key="6">
    <source>
        <dbReference type="EMBL" id="GAA4390956.1"/>
    </source>
</evidence>